<accession>A0A7G9WHV8</accession>
<evidence type="ECO:0000256" key="1">
    <source>
        <dbReference type="SAM" id="MobiDB-lite"/>
    </source>
</evidence>
<keyword evidence="2" id="KW-0472">Membrane</keyword>
<evidence type="ECO:0000313" key="3">
    <source>
        <dbReference type="EMBL" id="QNO18270.1"/>
    </source>
</evidence>
<dbReference type="Proteomes" id="UP000516046">
    <property type="component" value="Chromosome"/>
</dbReference>
<proteinExistence type="predicted"/>
<dbReference type="KEGG" id="caml:H6X83_00975"/>
<feature type="transmembrane region" description="Helical" evidence="2">
    <location>
        <begin position="36"/>
        <end position="55"/>
    </location>
</feature>
<name>A0A7G9WHV8_9FIRM</name>
<evidence type="ECO:0000313" key="4">
    <source>
        <dbReference type="Proteomes" id="UP000516046"/>
    </source>
</evidence>
<feature type="transmembrane region" description="Helical" evidence="2">
    <location>
        <begin position="12"/>
        <end position="30"/>
    </location>
</feature>
<organism evidence="3 4">
    <name type="scientific">Caproicibacterium amylolyticum</name>
    <dbReference type="NCBI Taxonomy" id="2766537"/>
    <lineage>
        <taxon>Bacteria</taxon>
        <taxon>Bacillati</taxon>
        <taxon>Bacillota</taxon>
        <taxon>Clostridia</taxon>
        <taxon>Eubacteriales</taxon>
        <taxon>Oscillospiraceae</taxon>
        <taxon>Caproicibacterium</taxon>
    </lineage>
</organism>
<feature type="compositionally biased region" description="Basic and acidic residues" evidence="1">
    <location>
        <begin position="76"/>
        <end position="85"/>
    </location>
</feature>
<keyword evidence="2" id="KW-0812">Transmembrane</keyword>
<dbReference type="AlphaFoldDB" id="A0A7G9WHV8"/>
<protein>
    <submittedName>
        <fullName evidence="3">Uncharacterized protein</fullName>
    </submittedName>
</protein>
<evidence type="ECO:0000256" key="2">
    <source>
        <dbReference type="SAM" id="Phobius"/>
    </source>
</evidence>
<feature type="region of interest" description="Disordered" evidence="1">
    <location>
        <begin position="62"/>
        <end position="85"/>
    </location>
</feature>
<keyword evidence="2" id="KW-1133">Transmembrane helix</keyword>
<keyword evidence="4" id="KW-1185">Reference proteome</keyword>
<dbReference type="RefSeq" id="WP_212507336.1">
    <property type="nucleotide sequence ID" value="NZ_CP060696.1"/>
</dbReference>
<gene>
    <name evidence="3" type="ORF">H6X83_00975</name>
</gene>
<dbReference type="EMBL" id="CP060696">
    <property type="protein sequence ID" value="QNO18270.1"/>
    <property type="molecule type" value="Genomic_DNA"/>
</dbReference>
<reference evidence="3 4" key="1">
    <citation type="submission" date="2020-08" db="EMBL/GenBank/DDBJ databases">
        <authorList>
            <person name="Ren C."/>
            <person name="Gu Y."/>
            <person name="Xu Y."/>
        </authorList>
    </citation>
    <scope>NUCLEOTIDE SEQUENCE [LARGE SCALE GENOMIC DNA]</scope>
    <source>
        <strain evidence="3 4">LBM18003</strain>
    </source>
</reference>
<sequence>MLEFSDGKMSEIFFCISFACTLIAMVFSPLNQDNWSIAAAAVAVVTALGGIYLAFQAWKEPLPEDEPPAPPAAEAHAAEDTSAKE</sequence>